<evidence type="ECO:0000313" key="7">
    <source>
        <dbReference type="EMBL" id="CAE0626104.1"/>
    </source>
</evidence>
<accession>A0A7S3UY76</accession>
<dbReference type="AlphaFoldDB" id="A0A7S3UY76"/>
<feature type="compositionally biased region" description="Low complexity" evidence="5">
    <location>
        <begin position="431"/>
        <end position="440"/>
    </location>
</feature>
<name>A0A7S3UY76_HETAK</name>
<gene>
    <name evidence="7" type="ORF">HAKA00212_LOCUS4779</name>
</gene>
<feature type="transmembrane region" description="Helical" evidence="6">
    <location>
        <begin position="214"/>
        <end position="240"/>
    </location>
</feature>
<feature type="transmembrane region" description="Helical" evidence="6">
    <location>
        <begin position="184"/>
        <end position="202"/>
    </location>
</feature>
<feature type="region of interest" description="Disordered" evidence="5">
    <location>
        <begin position="408"/>
        <end position="440"/>
    </location>
</feature>
<evidence type="ECO:0000256" key="2">
    <source>
        <dbReference type="ARBA" id="ARBA00022692"/>
    </source>
</evidence>
<feature type="transmembrane region" description="Helical" evidence="6">
    <location>
        <begin position="123"/>
        <end position="142"/>
    </location>
</feature>
<dbReference type="PANTHER" id="PTHR13146">
    <property type="match status" value="1"/>
</dbReference>
<dbReference type="PANTHER" id="PTHR13146:SF3">
    <property type="entry name" value="EAMA DOMAIN-CONTAINING PROTEIN"/>
    <property type="match status" value="1"/>
</dbReference>
<evidence type="ECO:0000256" key="4">
    <source>
        <dbReference type="ARBA" id="ARBA00023136"/>
    </source>
</evidence>
<proteinExistence type="predicted"/>
<comment type="subcellular location">
    <subcellularLocation>
        <location evidence="1">Membrane</location>
        <topology evidence="1">Multi-pass membrane protein</topology>
    </subcellularLocation>
</comment>
<keyword evidence="4 6" id="KW-0472">Membrane</keyword>
<evidence type="ECO:0000256" key="3">
    <source>
        <dbReference type="ARBA" id="ARBA00022989"/>
    </source>
</evidence>
<dbReference type="GO" id="GO:0000139">
    <property type="term" value="C:Golgi membrane"/>
    <property type="evidence" value="ECO:0007669"/>
    <property type="project" value="InterPro"/>
</dbReference>
<evidence type="ECO:0008006" key="8">
    <source>
        <dbReference type="Google" id="ProtNLM"/>
    </source>
</evidence>
<dbReference type="InterPro" id="IPR037185">
    <property type="entry name" value="EmrE-like"/>
</dbReference>
<evidence type="ECO:0000256" key="6">
    <source>
        <dbReference type="SAM" id="Phobius"/>
    </source>
</evidence>
<feature type="transmembrane region" description="Helical" evidence="6">
    <location>
        <begin position="149"/>
        <end position="172"/>
    </location>
</feature>
<dbReference type="GO" id="GO:0015165">
    <property type="term" value="F:pyrimidine nucleotide-sugar transmembrane transporter activity"/>
    <property type="evidence" value="ECO:0007669"/>
    <property type="project" value="InterPro"/>
</dbReference>
<evidence type="ECO:0000256" key="1">
    <source>
        <dbReference type="ARBA" id="ARBA00004141"/>
    </source>
</evidence>
<dbReference type="SUPFAM" id="SSF103481">
    <property type="entry name" value="Multidrug resistance efflux transporter EmrE"/>
    <property type="match status" value="1"/>
</dbReference>
<sequence>MGGGQLAETNTCGPMSAFFFAGALTFGTLTTLTCQFLYQMESVGANGYLKPYNKPITTVFVMFVAMMAALPIYWVQQVFFTEPNLRQRVPNRVLLKMAWPSLFDMLGTGLGQAGLVYTSASMYQILRCAVILCTATLKIFVFGERLTSYMWVGILMNTAAMALVSSTLFIGSDDEAVFGTNPELGFLYIMGSVVVCGMQYVFEEKVMTNDKCPPLVVIGMEGVWGTLMTVFFLFPVAYYIPGTDDGSLENPYDTWVMWQNSPAIQWMLVAFFMSVTLYNALSMYLTKYLSAIWHAILDNFRPASVWGTDLAIHYLISAAYGEALSPYSGLQLVGLVLLFVGTFIYNGSFPCLTGDGYQDVDGALKSPGIRTPLSMASPNLMRSPLLNAALDDERRREVIARERARLAGKGPAGYGGAAAAAGQGQGRGKGPRQPAYSIDV</sequence>
<keyword evidence="2 6" id="KW-0812">Transmembrane</keyword>
<reference evidence="7" key="1">
    <citation type="submission" date="2021-01" db="EMBL/GenBank/DDBJ databases">
        <authorList>
            <person name="Corre E."/>
            <person name="Pelletier E."/>
            <person name="Niang G."/>
            <person name="Scheremetjew M."/>
            <person name="Finn R."/>
            <person name="Kale V."/>
            <person name="Holt S."/>
            <person name="Cochrane G."/>
            <person name="Meng A."/>
            <person name="Brown T."/>
            <person name="Cohen L."/>
        </authorList>
    </citation>
    <scope>NUCLEOTIDE SEQUENCE</scope>
    <source>
        <strain evidence="7">CCMP3107</strain>
    </source>
</reference>
<evidence type="ECO:0000256" key="5">
    <source>
        <dbReference type="SAM" id="MobiDB-lite"/>
    </source>
</evidence>
<dbReference type="Pfam" id="PF04142">
    <property type="entry name" value="Nuc_sug_transp"/>
    <property type="match status" value="1"/>
</dbReference>
<protein>
    <recommendedName>
        <fullName evidence="8">EamA domain-containing protein</fullName>
    </recommendedName>
</protein>
<organism evidence="7">
    <name type="scientific">Heterosigma akashiwo</name>
    <name type="common">Chromophytic alga</name>
    <name type="synonym">Heterosigma carterae</name>
    <dbReference type="NCBI Taxonomy" id="2829"/>
    <lineage>
        <taxon>Eukaryota</taxon>
        <taxon>Sar</taxon>
        <taxon>Stramenopiles</taxon>
        <taxon>Ochrophyta</taxon>
        <taxon>Raphidophyceae</taxon>
        <taxon>Chattonellales</taxon>
        <taxon>Chattonellaceae</taxon>
        <taxon>Heterosigma</taxon>
    </lineage>
</organism>
<dbReference type="InterPro" id="IPR007271">
    <property type="entry name" value="Nuc_sug_transpt"/>
</dbReference>
<keyword evidence="3 6" id="KW-1133">Transmembrane helix</keyword>
<feature type="transmembrane region" description="Helical" evidence="6">
    <location>
        <begin position="17"/>
        <end position="38"/>
    </location>
</feature>
<feature type="transmembrane region" description="Helical" evidence="6">
    <location>
        <begin position="263"/>
        <end position="281"/>
    </location>
</feature>
<feature type="transmembrane region" description="Helical" evidence="6">
    <location>
        <begin position="58"/>
        <end position="76"/>
    </location>
</feature>
<dbReference type="EMBL" id="HBIU01011022">
    <property type="protein sequence ID" value="CAE0626104.1"/>
    <property type="molecule type" value="Transcribed_RNA"/>
</dbReference>
<feature type="transmembrane region" description="Helical" evidence="6">
    <location>
        <begin position="327"/>
        <end position="345"/>
    </location>
</feature>